<reference evidence="8" key="1">
    <citation type="journal article" date="2015" name="Genome Biol. Evol.">
        <title>Physical Mapping and Refinement of the Painted Turtle Genome (Chrysemys picta) Inform Amniote Genome Evolution and Challenge Turtle-Bird Chromosomal Conservation.</title>
        <authorList>
            <person name="Badenhorst D."/>
            <person name="Hillier L.W."/>
            <person name="Literman R."/>
            <person name="Montiel E.E."/>
            <person name="Radhakrishnan S."/>
            <person name="Shen Y."/>
            <person name="Minx P."/>
            <person name="Janes D.E."/>
            <person name="Warren W.C."/>
            <person name="Edwards S.V."/>
            <person name="Valenzuela N."/>
        </authorList>
    </citation>
    <scope>NUCLEOTIDE SEQUENCE [LARGE SCALE GENOMIC DNA]</scope>
</reference>
<dbReference type="GO" id="GO:0012505">
    <property type="term" value="C:endomembrane system"/>
    <property type="evidence" value="ECO:0007669"/>
    <property type="project" value="TreeGrafter"/>
</dbReference>
<evidence type="ECO:0000256" key="5">
    <source>
        <dbReference type="ARBA" id="ARBA00022692"/>
    </source>
</evidence>
<evidence type="ECO:0000256" key="7">
    <source>
        <dbReference type="ARBA" id="ARBA00023136"/>
    </source>
</evidence>
<reference evidence="8" key="2">
    <citation type="submission" date="2025-08" db="UniProtKB">
        <authorList>
            <consortium name="Ensembl"/>
        </authorList>
    </citation>
    <scope>IDENTIFICATION</scope>
</reference>
<dbReference type="PANTHER" id="PTHR33966">
    <property type="entry name" value="PROTEIN ODR-4 HOMOLOG"/>
    <property type="match status" value="1"/>
</dbReference>
<gene>
    <name evidence="8" type="primary">ODR4</name>
</gene>
<reference evidence="8" key="3">
    <citation type="submission" date="2025-09" db="UniProtKB">
        <authorList>
            <consortium name="Ensembl"/>
        </authorList>
    </citation>
    <scope>IDENTIFICATION</scope>
</reference>
<dbReference type="InterPro" id="IPR029454">
    <property type="entry name" value="ODR-4-like"/>
</dbReference>
<evidence type="ECO:0000313" key="9">
    <source>
        <dbReference type="Proteomes" id="UP000694380"/>
    </source>
</evidence>
<comment type="similarity">
    <text evidence="3">Belongs to the ODR-4 family.</text>
</comment>
<dbReference type="PANTHER" id="PTHR33966:SF1">
    <property type="entry name" value="PROTEIN ODR-4 HOMOLOG"/>
    <property type="match status" value="1"/>
</dbReference>
<name>A0A8C3HMK0_CHRPI</name>
<comment type="subcellular location">
    <subcellularLocation>
        <location evidence="2">Membrane</location>
    </subcellularLocation>
</comment>
<keyword evidence="5" id="KW-0812">Transmembrane</keyword>
<proteinExistence type="inferred from homology"/>
<dbReference type="GO" id="GO:0016020">
    <property type="term" value="C:membrane"/>
    <property type="evidence" value="ECO:0007669"/>
    <property type="project" value="UniProtKB-SubCell"/>
</dbReference>
<dbReference type="Pfam" id="PF14778">
    <property type="entry name" value="ODR4-like"/>
    <property type="match status" value="1"/>
</dbReference>
<sequence length="473" mass="53400">MGRSYFVEEAVGQYLSNFSTKPKGCVTGLLIGQCSPQRDYVILAIRTPPREEQNESNKNYHPKLADIDEEWVTGHASQLSRMLPGGLLVLGVFIVAAPELAKDIQNALRKLLFSVEKSIIKKRLWNFTEEEVSDRVALHVCSATKKILCRTYDMQDPKSSAKPADWKYQSGLSAFWLSLECTINVNIHIPLSATSVNYELEKNTRNGLTRWAKQIEEGVFLINGQAKDDDTELLEGQKKSSRGNIQHSIQPFDVKVLTQLSQSSGHRSTATVQVCSGFINLKGAVKCRAYIHNNKPKVKDAIQALKRDIINTLSDRCAILFEDLLINEAPDKKNSEREYHVLPHRVFASIAGSNVMLCDYKFGDETAGEIQERFFEMLDQVVHGEAIQIAEEINTVDIKPPVDNTDDTQQMQLTKATLLLKLQQNMGLDVDIILRSDSKYSSVLWTNELQSSIMLVIWTSKLTCLCSCWHNWY</sequence>
<keyword evidence="6" id="KW-1133">Transmembrane helix</keyword>
<evidence type="ECO:0000256" key="6">
    <source>
        <dbReference type="ARBA" id="ARBA00022989"/>
    </source>
</evidence>
<keyword evidence="7" id="KW-0472">Membrane</keyword>
<evidence type="ECO:0000256" key="3">
    <source>
        <dbReference type="ARBA" id="ARBA00010131"/>
    </source>
</evidence>
<dbReference type="AlphaFoldDB" id="A0A8C3HMK0"/>
<dbReference type="GeneTree" id="ENSGT00390000012568"/>
<dbReference type="Proteomes" id="UP000694380">
    <property type="component" value="Chromosome 8"/>
</dbReference>
<dbReference type="GO" id="GO:0008104">
    <property type="term" value="P:intracellular protein localization"/>
    <property type="evidence" value="ECO:0007669"/>
    <property type="project" value="TreeGrafter"/>
</dbReference>
<protein>
    <recommendedName>
        <fullName evidence="4">Protein odr-4 homolog</fullName>
    </recommendedName>
</protein>
<evidence type="ECO:0000256" key="4">
    <source>
        <dbReference type="ARBA" id="ARBA00020550"/>
    </source>
</evidence>
<evidence type="ECO:0000256" key="2">
    <source>
        <dbReference type="ARBA" id="ARBA00004370"/>
    </source>
</evidence>
<keyword evidence="9" id="KW-1185">Reference proteome</keyword>
<organism evidence="8 9">
    <name type="scientific">Chrysemys picta bellii</name>
    <name type="common">Western painted turtle</name>
    <name type="synonym">Emys bellii</name>
    <dbReference type="NCBI Taxonomy" id="8478"/>
    <lineage>
        <taxon>Eukaryota</taxon>
        <taxon>Metazoa</taxon>
        <taxon>Chordata</taxon>
        <taxon>Craniata</taxon>
        <taxon>Vertebrata</taxon>
        <taxon>Euteleostomi</taxon>
        <taxon>Archelosauria</taxon>
        <taxon>Testudinata</taxon>
        <taxon>Testudines</taxon>
        <taxon>Cryptodira</taxon>
        <taxon>Durocryptodira</taxon>
        <taxon>Testudinoidea</taxon>
        <taxon>Emydidae</taxon>
        <taxon>Chrysemys</taxon>
    </lineage>
</organism>
<accession>A0A8C3HMK0</accession>
<evidence type="ECO:0000256" key="1">
    <source>
        <dbReference type="ARBA" id="ARBA00003891"/>
    </source>
</evidence>
<evidence type="ECO:0000313" key="8">
    <source>
        <dbReference type="Ensembl" id="ENSCPBP00000020579.1"/>
    </source>
</evidence>
<dbReference type="Ensembl" id="ENSCPBT00000024224.1">
    <property type="protein sequence ID" value="ENSCPBP00000020579.1"/>
    <property type="gene ID" value="ENSCPBG00000014805.1"/>
</dbReference>
<comment type="function">
    <text evidence="1">May play a role in the trafficking of a subset of G-protein coupled receptors.</text>
</comment>